<gene>
    <name evidence="2" type="ORF">PLXY2_LOCUS1034</name>
</gene>
<feature type="compositionally biased region" description="Basic and acidic residues" evidence="1">
    <location>
        <begin position="79"/>
        <end position="92"/>
    </location>
</feature>
<evidence type="ECO:0000313" key="2">
    <source>
        <dbReference type="EMBL" id="CAG9092047.1"/>
    </source>
</evidence>
<reference evidence="2" key="1">
    <citation type="submission" date="2020-11" db="EMBL/GenBank/DDBJ databases">
        <authorList>
            <person name="Whiteford S."/>
        </authorList>
    </citation>
    <scope>NUCLEOTIDE SEQUENCE</scope>
</reference>
<keyword evidence="3" id="KW-1185">Reference proteome</keyword>
<protein>
    <submittedName>
        <fullName evidence="2">(diamondback moth) hypothetical protein</fullName>
    </submittedName>
</protein>
<dbReference type="Proteomes" id="UP000653454">
    <property type="component" value="Unassembled WGS sequence"/>
</dbReference>
<dbReference type="AlphaFoldDB" id="A0A8S4D6M6"/>
<evidence type="ECO:0000256" key="1">
    <source>
        <dbReference type="SAM" id="MobiDB-lite"/>
    </source>
</evidence>
<comment type="caution">
    <text evidence="2">The sequence shown here is derived from an EMBL/GenBank/DDBJ whole genome shotgun (WGS) entry which is preliminary data.</text>
</comment>
<dbReference type="EMBL" id="CAJHNJ030000002">
    <property type="protein sequence ID" value="CAG9092047.1"/>
    <property type="molecule type" value="Genomic_DNA"/>
</dbReference>
<feature type="region of interest" description="Disordered" evidence="1">
    <location>
        <begin position="71"/>
        <end position="92"/>
    </location>
</feature>
<sequence length="238" mass="26153">MNGYCRCRTYRVTLQGRQMRALSSPAFLHHPNLNGISLLSLTPSTEPSRTENCNYRCCICEDACTPRAEAAPLSAGAERSVERSGERGGERGGERACACAAWSPRRQPAPHEILRPKPRRNPVSNRSIFKPFCAEQHHASKTPSPAICSSPIHSTVHLTLVVNIKLFNGPSQRCHSTAAIIHYFINIVVWSGSSGSCEVFDPLARRAMHHADRAGVDVEGIIDAYCWLPLLAVIDDVL</sequence>
<accession>A0A8S4D6M6</accession>
<name>A0A8S4D6M6_PLUXY</name>
<organism evidence="2 3">
    <name type="scientific">Plutella xylostella</name>
    <name type="common">Diamondback moth</name>
    <name type="synonym">Plutella maculipennis</name>
    <dbReference type="NCBI Taxonomy" id="51655"/>
    <lineage>
        <taxon>Eukaryota</taxon>
        <taxon>Metazoa</taxon>
        <taxon>Ecdysozoa</taxon>
        <taxon>Arthropoda</taxon>
        <taxon>Hexapoda</taxon>
        <taxon>Insecta</taxon>
        <taxon>Pterygota</taxon>
        <taxon>Neoptera</taxon>
        <taxon>Endopterygota</taxon>
        <taxon>Lepidoptera</taxon>
        <taxon>Glossata</taxon>
        <taxon>Ditrysia</taxon>
        <taxon>Yponomeutoidea</taxon>
        <taxon>Plutellidae</taxon>
        <taxon>Plutella</taxon>
    </lineage>
</organism>
<proteinExistence type="predicted"/>
<evidence type="ECO:0000313" key="3">
    <source>
        <dbReference type="Proteomes" id="UP000653454"/>
    </source>
</evidence>